<proteinExistence type="predicted"/>
<reference evidence="2" key="1">
    <citation type="journal article" date="2008" name="Nat. Genet.">
        <title>The Pristionchus pacificus genome provides a unique perspective on nematode lifestyle and parasitism.</title>
        <authorList>
            <person name="Dieterich C."/>
            <person name="Clifton S.W."/>
            <person name="Schuster L.N."/>
            <person name="Chinwalla A."/>
            <person name="Delehaunty K."/>
            <person name="Dinkelacker I."/>
            <person name="Fulton L."/>
            <person name="Fulton R."/>
            <person name="Godfrey J."/>
            <person name="Minx P."/>
            <person name="Mitreva M."/>
            <person name="Roeseler W."/>
            <person name="Tian H."/>
            <person name="Witte H."/>
            <person name="Yang S.P."/>
            <person name="Wilson R.K."/>
            <person name="Sommer R.J."/>
        </authorList>
    </citation>
    <scope>NUCLEOTIDE SEQUENCE [LARGE SCALE GENOMIC DNA]</scope>
    <source>
        <strain evidence="2">PS312</strain>
    </source>
</reference>
<sequence>MRRDGRRRRGNPAIVRTSRGEFVNDAPRLNCHEITTTDGVHRYASPRRIRRHFGVQQSSRVVVLHHQSACGYSPMLVRLKNNHSVLCKVAAILHG</sequence>
<keyword evidence="2" id="KW-1185">Reference proteome</keyword>
<reference evidence="1" key="2">
    <citation type="submission" date="2022-06" db="UniProtKB">
        <authorList>
            <consortium name="EnsemblMetazoa"/>
        </authorList>
    </citation>
    <scope>IDENTIFICATION</scope>
    <source>
        <strain evidence="1">PS312</strain>
    </source>
</reference>
<accession>A0A8R1Z2R1</accession>
<name>A0A2A6CVS6_PRIPA</name>
<accession>A0A2A6CVS6</accession>
<gene>
    <name evidence="1" type="primary">WBGene00282466</name>
</gene>
<dbReference type="Proteomes" id="UP000005239">
    <property type="component" value="Unassembled WGS sequence"/>
</dbReference>
<organism evidence="1 2">
    <name type="scientific">Pristionchus pacificus</name>
    <name type="common">Parasitic nematode worm</name>
    <dbReference type="NCBI Taxonomy" id="54126"/>
    <lineage>
        <taxon>Eukaryota</taxon>
        <taxon>Metazoa</taxon>
        <taxon>Ecdysozoa</taxon>
        <taxon>Nematoda</taxon>
        <taxon>Chromadorea</taxon>
        <taxon>Rhabditida</taxon>
        <taxon>Rhabditina</taxon>
        <taxon>Diplogasteromorpha</taxon>
        <taxon>Diplogasteroidea</taxon>
        <taxon>Neodiplogasteridae</taxon>
        <taxon>Pristionchus</taxon>
    </lineage>
</organism>
<dbReference type="AlphaFoldDB" id="A0A2A6CVS6"/>
<evidence type="ECO:0000313" key="1">
    <source>
        <dbReference type="EnsemblMetazoa" id="PPA44097.1"/>
    </source>
</evidence>
<protein>
    <submittedName>
        <fullName evidence="1">Uncharacterized protein</fullName>
    </submittedName>
</protein>
<dbReference type="EnsemblMetazoa" id="PPA44097.1">
    <property type="protein sequence ID" value="PPA44097.1"/>
    <property type="gene ID" value="WBGene00282466"/>
</dbReference>
<evidence type="ECO:0000313" key="2">
    <source>
        <dbReference type="Proteomes" id="UP000005239"/>
    </source>
</evidence>